<dbReference type="PANTHER" id="PTHR12317:SF0">
    <property type="entry name" value="ACYLTRANSFERASE"/>
    <property type="match status" value="1"/>
</dbReference>
<comment type="pathway">
    <text evidence="3">Lipid metabolism.</text>
</comment>
<sequence>MIRNFFKLLHSISISFLSLILTLYIEELQVVRGSSKSLLLFPYHIDSILYSFLGFFKLFTMYKCIIKLFSNFSDLIQLKQIIFQFLSVTSFIVMFLFGATTCWLLWLYLIIKFIKLFYIITNQLIMNNHNIIYNPMEFIYNEQLFDLFRQFITILLMITIYWIYWNIDKGSEEKGSHPKYFIRNLIIWKYIAHYFPIKLVISELYNNNNKDNEHATEVTESNIMADQSCDNNNEEEDQNSNDKICTQTIRNKEDYPKHENNLACIKELFPPSNNYLVGYHPHGIFGIGAFINFLTEANQFSEKFPGITPWLTTLEINFKAPFYRDLLLSFNLVAATYKGLSYLLDPQQCGNTGNFVVVVLGGAPEALDSRPGKYVFHTNRRYGFFKLALTTGSHLVPCVSFGEPNMFKQVYNPEGSCIRYFQNRFTEMATFSPPFFYARFLLPYRTDVNTVSKLNIYHLKYFRLYETK</sequence>
<evidence type="ECO:0000256" key="1">
    <source>
        <dbReference type="ARBA" id="ARBA00004477"/>
    </source>
</evidence>
<keyword evidence="15" id="KW-1185">Reference proteome</keyword>
<dbReference type="EC" id="2.3.1.-" evidence="14"/>
<dbReference type="Pfam" id="PF03982">
    <property type="entry name" value="DAGAT"/>
    <property type="match status" value="2"/>
</dbReference>
<evidence type="ECO:0000256" key="9">
    <source>
        <dbReference type="ARBA" id="ARBA00022824"/>
    </source>
</evidence>
<protein>
    <recommendedName>
        <fullName evidence="14">Acyltransferase</fullName>
        <ecNumber evidence="14">2.3.1.-</ecNumber>
    </recommendedName>
</protein>
<evidence type="ECO:0000256" key="10">
    <source>
        <dbReference type="ARBA" id="ARBA00022989"/>
    </source>
</evidence>
<evidence type="ECO:0000256" key="8">
    <source>
        <dbReference type="ARBA" id="ARBA00022798"/>
    </source>
</evidence>
<keyword evidence="6 14" id="KW-0808">Transferase</keyword>
<keyword evidence="13" id="KW-0012">Acyltransferase</keyword>
<dbReference type="GO" id="GO:0004144">
    <property type="term" value="F:diacylglycerol O-acyltransferase activity"/>
    <property type="evidence" value="ECO:0007669"/>
    <property type="project" value="TreeGrafter"/>
</dbReference>
<organism evidence="15 16">
    <name type="scientific">Schistosoma rodhaini</name>
    <dbReference type="NCBI Taxonomy" id="6188"/>
    <lineage>
        <taxon>Eukaryota</taxon>
        <taxon>Metazoa</taxon>
        <taxon>Spiralia</taxon>
        <taxon>Lophotrochozoa</taxon>
        <taxon>Platyhelminthes</taxon>
        <taxon>Trematoda</taxon>
        <taxon>Digenea</taxon>
        <taxon>Strigeidida</taxon>
        <taxon>Schistosomatoidea</taxon>
        <taxon>Schistosomatidae</taxon>
        <taxon>Schistosoma</taxon>
    </lineage>
</organism>
<evidence type="ECO:0000256" key="6">
    <source>
        <dbReference type="ARBA" id="ARBA00022679"/>
    </source>
</evidence>
<evidence type="ECO:0000256" key="2">
    <source>
        <dbReference type="ARBA" id="ARBA00004771"/>
    </source>
</evidence>
<keyword evidence="11" id="KW-0443">Lipid metabolism</keyword>
<dbReference type="InterPro" id="IPR007130">
    <property type="entry name" value="DAGAT"/>
</dbReference>
<dbReference type="GO" id="GO:0006071">
    <property type="term" value="P:glycerol metabolic process"/>
    <property type="evidence" value="ECO:0007669"/>
    <property type="project" value="UniProtKB-KW"/>
</dbReference>
<dbReference type="WBParaSite" id="SRDH1_30590.2">
    <property type="protein sequence ID" value="SRDH1_30590.2"/>
    <property type="gene ID" value="SRDH1_30590"/>
</dbReference>
<keyword evidence="5" id="KW-0444">Lipid biosynthesis</keyword>
<evidence type="ECO:0000256" key="7">
    <source>
        <dbReference type="ARBA" id="ARBA00022692"/>
    </source>
</evidence>
<feature type="transmembrane region" description="Helical" evidence="14">
    <location>
        <begin position="7"/>
        <end position="25"/>
    </location>
</feature>
<comment type="similarity">
    <text evidence="4 14">Belongs to the diacylglycerol acyltransferase family.</text>
</comment>
<evidence type="ECO:0000256" key="12">
    <source>
        <dbReference type="ARBA" id="ARBA00023136"/>
    </source>
</evidence>
<evidence type="ECO:0000256" key="3">
    <source>
        <dbReference type="ARBA" id="ARBA00005189"/>
    </source>
</evidence>
<feature type="transmembrane region" description="Helical" evidence="14">
    <location>
        <begin position="147"/>
        <end position="165"/>
    </location>
</feature>
<dbReference type="GO" id="GO:0019432">
    <property type="term" value="P:triglyceride biosynthetic process"/>
    <property type="evidence" value="ECO:0007669"/>
    <property type="project" value="TreeGrafter"/>
</dbReference>
<keyword evidence="8" id="KW-0319">Glycerol metabolism</keyword>
<dbReference type="GO" id="GO:0005789">
    <property type="term" value="C:endoplasmic reticulum membrane"/>
    <property type="evidence" value="ECO:0007669"/>
    <property type="project" value="UniProtKB-SubCell"/>
</dbReference>
<comment type="subcellular location">
    <subcellularLocation>
        <location evidence="1 14">Endoplasmic reticulum membrane</location>
        <topology evidence="1 14">Multi-pass membrane protein</topology>
    </subcellularLocation>
</comment>
<feature type="transmembrane region" description="Helical" evidence="14">
    <location>
        <begin position="81"/>
        <end position="99"/>
    </location>
</feature>
<comment type="caution">
    <text evidence="14">Lacks conserved residue(s) required for the propagation of feature annotation.</text>
</comment>
<dbReference type="CDD" id="cd07987">
    <property type="entry name" value="LPLAT_MGAT-like"/>
    <property type="match status" value="1"/>
</dbReference>
<keyword evidence="12 14" id="KW-0472">Membrane</keyword>
<reference evidence="15" key="1">
    <citation type="submission" date="2022-06" db="EMBL/GenBank/DDBJ databases">
        <authorList>
            <person name="Berger JAMES D."/>
            <person name="Berger JAMES D."/>
        </authorList>
    </citation>
    <scope>NUCLEOTIDE SEQUENCE [LARGE SCALE GENOMIC DNA]</scope>
</reference>
<dbReference type="AlphaFoldDB" id="A0AA85F0S2"/>
<keyword evidence="7 14" id="KW-0812">Transmembrane</keyword>
<evidence type="ECO:0000256" key="5">
    <source>
        <dbReference type="ARBA" id="ARBA00022516"/>
    </source>
</evidence>
<name>A0AA85F0S2_9TREM</name>
<evidence type="ECO:0000256" key="11">
    <source>
        <dbReference type="ARBA" id="ARBA00023098"/>
    </source>
</evidence>
<keyword evidence="10 14" id="KW-1133">Transmembrane helix</keyword>
<comment type="pathway">
    <text evidence="2">Glycerolipid metabolism; triacylglycerol biosynthesis.</text>
</comment>
<feature type="transmembrane region" description="Helical" evidence="14">
    <location>
        <begin position="37"/>
        <end position="60"/>
    </location>
</feature>
<accession>A0AA85F0S2</accession>
<dbReference type="PANTHER" id="PTHR12317">
    <property type="entry name" value="DIACYLGLYCEROL O-ACYLTRANSFERASE"/>
    <property type="match status" value="1"/>
</dbReference>
<evidence type="ECO:0000256" key="14">
    <source>
        <dbReference type="RuleBase" id="RU367023"/>
    </source>
</evidence>
<feature type="transmembrane region" description="Helical" evidence="14">
    <location>
        <begin position="105"/>
        <end position="126"/>
    </location>
</feature>
<evidence type="ECO:0000256" key="4">
    <source>
        <dbReference type="ARBA" id="ARBA00005420"/>
    </source>
</evidence>
<evidence type="ECO:0000313" key="15">
    <source>
        <dbReference type="Proteomes" id="UP000050792"/>
    </source>
</evidence>
<reference evidence="16" key="2">
    <citation type="submission" date="2023-11" db="UniProtKB">
        <authorList>
            <consortium name="WormBaseParasite"/>
        </authorList>
    </citation>
    <scope>IDENTIFICATION</scope>
</reference>
<evidence type="ECO:0000313" key="16">
    <source>
        <dbReference type="WBParaSite" id="SRDH1_30590.2"/>
    </source>
</evidence>
<proteinExistence type="inferred from homology"/>
<evidence type="ECO:0000256" key="13">
    <source>
        <dbReference type="ARBA" id="ARBA00023315"/>
    </source>
</evidence>
<dbReference type="Proteomes" id="UP000050792">
    <property type="component" value="Unassembled WGS sequence"/>
</dbReference>
<keyword evidence="9 14" id="KW-0256">Endoplasmic reticulum</keyword>